<keyword evidence="3" id="KW-1185">Reference proteome</keyword>
<feature type="non-terminal residue" evidence="2">
    <location>
        <position position="1"/>
    </location>
</feature>
<evidence type="ECO:0000313" key="3">
    <source>
        <dbReference type="Proteomes" id="UP000285530"/>
    </source>
</evidence>
<protein>
    <submittedName>
        <fullName evidence="2">Uncharacterized protein</fullName>
    </submittedName>
</protein>
<organism evidence="2 3">
    <name type="scientific">Paracoccus aestuarii</name>
    <dbReference type="NCBI Taxonomy" id="453842"/>
    <lineage>
        <taxon>Bacteria</taxon>
        <taxon>Pseudomonadati</taxon>
        <taxon>Pseudomonadota</taxon>
        <taxon>Alphaproteobacteria</taxon>
        <taxon>Rhodobacterales</taxon>
        <taxon>Paracoccaceae</taxon>
        <taxon>Paracoccus</taxon>
    </lineage>
</organism>
<proteinExistence type="predicted"/>
<dbReference type="Proteomes" id="UP000285530">
    <property type="component" value="Unassembled WGS sequence"/>
</dbReference>
<evidence type="ECO:0000313" key="2">
    <source>
        <dbReference type="EMBL" id="RJK92906.1"/>
    </source>
</evidence>
<gene>
    <name evidence="2" type="ORF">D3P06_19040</name>
</gene>
<feature type="region of interest" description="Disordered" evidence="1">
    <location>
        <begin position="53"/>
        <end position="80"/>
    </location>
</feature>
<accession>A0A418ZPI0</accession>
<comment type="caution">
    <text evidence="2">The sequence shown here is derived from an EMBL/GenBank/DDBJ whole genome shotgun (WGS) entry which is preliminary data.</text>
</comment>
<sequence>VWPKVFEANRRAILGAGMISVAGHIQREGEVVHLVVQRITDLSADLASIGQRGGPFPLTHGRGDEFRASSGSLTGNTGTPTPRDIYIPDLHINTVRVKAKDFR</sequence>
<name>A0A418ZPI0_9RHOB</name>
<dbReference type="RefSeq" id="WP_205962019.1">
    <property type="nucleotide sequence ID" value="NZ_QZEV01000227.1"/>
</dbReference>
<feature type="compositionally biased region" description="Polar residues" evidence="1">
    <location>
        <begin position="69"/>
        <end position="80"/>
    </location>
</feature>
<dbReference type="AlphaFoldDB" id="A0A418ZPI0"/>
<evidence type="ECO:0000256" key="1">
    <source>
        <dbReference type="SAM" id="MobiDB-lite"/>
    </source>
</evidence>
<dbReference type="EMBL" id="QZEV01000227">
    <property type="protein sequence ID" value="RJK92906.1"/>
    <property type="molecule type" value="Genomic_DNA"/>
</dbReference>
<reference evidence="2 3" key="1">
    <citation type="submission" date="2018-09" db="EMBL/GenBank/DDBJ databases">
        <title>Paracoccus onubensis nov. sp. a moderate halophilic bacterium isolated from Gruta de las Maravillas (Aracena, Spain).</title>
        <authorList>
            <person name="Jurado V."/>
            <person name="Gutierrez-Patricio S."/>
            <person name="Gonzalez-Pimentel J.L."/>
            <person name="Laiz L."/>
            <person name="Saiz-Jimenez C."/>
        </authorList>
    </citation>
    <scope>NUCLEOTIDE SEQUENCE [LARGE SCALE GENOMIC DNA]</scope>
    <source>
        <strain evidence="2 3">DSM 19484</strain>
    </source>
</reference>